<gene>
    <name evidence="9" type="primary">oppC2</name>
    <name evidence="9" type="ORF">GCM10017581_064670</name>
</gene>
<feature type="domain" description="ABC transmembrane type-1" evidence="8">
    <location>
        <begin position="103"/>
        <end position="295"/>
    </location>
</feature>
<dbReference type="InterPro" id="IPR000515">
    <property type="entry name" value="MetI-like"/>
</dbReference>
<reference evidence="9" key="1">
    <citation type="journal article" date="2014" name="Int. J. Syst. Evol. Microbiol.">
        <title>Complete genome sequence of Corynebacterium casei LMG S-19264T (=DSM 44701T), isolated from a smear-ripened cheese.</title>
        <authorList>
            <consortium name="US DOE Joint Genome Institute (JGI-PGF)"/>
            <person name="Walter F."/>
            <person name="Albersmeier A."/>
            <person name="Kalinowski J."/>
            <person name="Ruckert C."/>
        </authorList>
    </citation>
    <scope>NUCLEOTIDE SEQUENCE</scope>
    <source>
        <strain evidence="9">VKM Ac-1321</strain>
    </source>
</reference>
<dbReference type="PROSITE" id="PS50928">
    <property type="entry name" value="ABC_TM1"/>
    <property type="match status" value="1"/>
</dbReference>
<feature type="transmembrane region" description="Helical" evidence="7">
    <location>
        <begin position="142"/>
        <end position="164"/>
    </location>
</feature>
<evidence type="ECO:0000259" key="8">
    <source>
        <dbReference type="PROSITE" id="PS50928"/>
    </source>
</evidence>
<organism evidence="9 10">
    <name type="scientific">Dactylosporangium matsuzakiense</name>
    <dbReference type="NCBI Taxonomy" id="53360"/>
    <lineage>
        <taxon>Bacteria</taxon>
        <taxon>Bacillati</taxon>
        <taxon>Actinomycetota</taxon>
        <taxon>Actinomycetes</taxon>
        <taxon>Micromonosporales</taxon>
        <taxon>Micromonosporaceae</taxon>
        <taxon>Dactylosporangium</taxon>
    </lineage>
</organism>
<dbReference type="Pfam" id="PF00528">
    <property type="entry name" value="BPD_transp_1"/>
    <property type="match status" value="1"/>
</dbReference>
<evidence type="ECO:0000256" key="4">
    <source>
        <dbReference type="ARBA" id="ARBA00022692"/>
    </source>
</evidence>
<evidence type="ECO:0000256" key="1">
    <source>
        <dbReference type="ARBA" id="ARBA00004651"/>
    </source>
</evidence>
<evidence type="ECO:0000256" key="6">
    <source>
        <dbReference type="ARBA" id="ARBA00023136"/>
    </source>
</evidence>
<dbReference type="Gene3D" id="1.10.3720.10">
    <property type="entry name" value="MetI-like"/>
    <property type="match status" value="1"/>
</dbReference>
<comment type="similarity">
    <text evidence="7">Belongs to the binding-protein-dependent transport system permease family.</text>
</comment>
<evidence type="ECO:0000256" key="7">
    <source>
        <dbReference type="RuleBase" id="RU363032"/>
    </source>
</evidence>
<dbReference type="RefSeq" id="WP_261960360.1">
    <property type="nucleotide sequence ID" value="NZ_BAAAXA010000001.1"/>
</dbReference>
<keyword evidence="2 7" id="KW-0813">Transport</keyword>
<evidence type="ECO:0000256" key="3">
    <source>
        <dbReference type="ARBA" id="ARBA00022475"/>
    </source>
</evidence>
<name>A0A9W6NP66_9ACTN</name>
<keyword evidence="6 7" id="KW-0472">Membrane</keyword>
<dbReference type="GO" id="GO:0055085">
    <property type="term" value="P:transmembrane transport"/>
    <property type="evidence" value="ECO:0007669"/>
    <property type="project" value="InterPro"/>
</dbReference>
<keyword evidence="10" id="KW-1185">Reference proteome</keyword>
<feature type="transmembrane region" description="Helical" evidence="7">
    <location>
        <begin position="28"/>
        <end position="49"/>
    </location>
</feature>
<feature type="transmembrane region" description="Helical" evidence="7">
    <location>
        <begin position="170"/>
        <end position="188"/>
    </location>
</feature>
<evidence type="ECO:0000256" key="5">
    <source>
        <dbReference type="ARBA" id="ARBA00022989"/>
    </source>
</evidence>
<feature type="transmembrane region" description="Helical" evidence="7">
    <location>
        <begin position="107"/>
        <end position="130"/>
    </location>
</feature>
<evidence type="ECO:0000256" key="2">
    <source>
        <dbReference type="ARBA" id="ARBA00022448"/>
    </source>
</evidence>
<dbReference type="PANTHER" id="PTHR43386">
    <property type="entry name" value="OLIGOPEPTIDE TRANSPORT SYSTEM PERMEASE PROTEIN APPC"/>
    <property type="match status" value="1"/>
</dbReference>
<keyword evidence="5 7" id="KW-1133">Transmembrane helix</keyword>
<dbReference type="Proteomes" id="UP001143480">
    <property type="component" value="Unassembled WGS sequence"/>
</dbReference>
<dbReference type="GO" id="GO:0005886">
    <property type="term" value="C:plasma membrane"/>
    <property type="evidence" value="ECO:0007669"/>
    <property type="project" value="UniProtKB-SubCell"/>
</dbReference>
<comment type="caution">
    <text evidence="9">The sequence shown here is derived from an EMBL/GenBank/DDBJ whole genome shotgun (WGS) entry which is preliminary data.</text>
</comment>
<dbReference type="CDD" id="cd06261">
    <property type="entry name" value="TM_PBP2"/>
    <property type="match status" value="1"/>
</dbReference>
<evidence type="ECO:0000313" key="10">
    <source>
        <dbReference type="Proteomes" id="UP001143480"/>
    </source>
</evidence>
<keyword evidence="4 7" id="KW-0812">Transmembrane</keyword>
<reference evidence="9" key="2">
    <citation type="submission" date="2023-01" db="EMBL/GenBank/DDBJ databases">
        <authorList>
            <person name="Sun Q."/>
            <person name="Evtushenko L."/>
        </authorList>
    </citation>
    <scope>NUCLEOTIDE SEQUENCE</scope>
    <source>
        <strain evidence="9">VKM Ac-1321</strain>
    </source>
</reference>
<sequence length="314" mass="32964">MGIPTETSERLSPSVTGTVRRALRHDRWALAGAVTIGLLGLLAAGAGVLCAIEGQDPYTYDTGALDPSTGAPPGSFGGTGGAHWFGVEPLTGRDLFAIVAHGARTSLLIGLAATAVSVALGVALGMVAGYRGGWTDRLVSRTADVMFGFPYLIFMIALGAVTPLSFPRPLLLILLLGFFGWPRVARVVRAQTLTLRRRTFVSASRVMGASTGQVLRRQILPNLLVPIIVVATLLVPERIGAEAALSFLGAGIPPPRPSWGRSIGDAVDWVSTDPMFLLFPGGALFLATLALNLLGDGLRDAFDPRMTILTGGRR</sequence>
<protein>
    <submittedName>
        <fullName evidence="9">Peptide ABC transporter permease</fullName>
    </submittedName>
</protein>
<dbReference type="InterPro" id="IPR035906">
    <property type="entry name" value="MetI-like_sf"/>
</dbReference>
<accession>A0A9W6NP66</accession>
<dbReference type="EMBL" id="BSFP01000049">
    <property type="protein sequence ID" value="GLL04720.1"/>
    <property type="molecule type" value="Genomic_DNA"/>
</dbReference>
<keyword evidence="3" id="KW-1003">Cell membrane</keyword>
<proteinExistence type="inferred from homology"/>
<dbReference type="PANTHER" id="PTHR43386:SF1">
    <property type="entry name" value="D,D-DIPEPTIDE TRANSPORT SYSTEM PERMEASE PROTEIN DDPC-RELATED"/>
    <property type="match status" value="1"/>
</dbReference>
<feature type="transmembrane region" description="Helical" evidence="7">
    <location>
        <begin position="219"/>
        <end position="236"/>
    </location>
</feature>
<comment type="subcellular location">
    <subcellularLocation>
        <location evidence="1 7">Cell membrane</location>
        <topology evidence="1 7">Multi-pass membrane protein</topology>
    </subcellularLocation>
</comment>
<evidence type="ECO:0000313" key="9">
    <source>
        <dbReference type="EMBL" id="GLL04720.1"/>
    </source>
</evidence>
<feature type="transmembrane region" description="Helical" evidence="7">
    <location>
        <begin position="275"/>
        <end position="295"/>
    </location>
</feature>
<dbReference type="AlphaFoldDB" id="A0A9W6NP66"/>
<dbReference type="InterPro" id="IPR050366">
    <property type="entry name" value="BP-dependent_transpt_permease"/>
</dbReference>
<dbReference type="SUPFAM" id="SSF161098">
    <property type="entry name" value="MetI-like"/>
    <property type="match status" value="1"/>
</dbReference>